<feature type="domain" description="NusG-like N-terminal" evidence="5">
    <location>
        <begin position="130"/>
        <end position="246"/>
    </location>
</feature>
<protein>
    <submittedName>
        <fullName evidence="6">NusG, N-terminal</fullName>
    </submittedName>
</protein>
<keyword evidence="7" id="KW-1185">Reference proteome</keyword>
<dbReference type="SMART" id="SM00738">
    <property type="entry name" value="NGN"/>
    <property type="match status" value="1"/>
</dbReference>
<dbReference type="SUPFAM" id="SSF50104">
    <property type="entry name" value="Translation proteins SH3-like domain"/>
    <property type="match status" value="1"/>
</dbReference>
<keyword evidence="2" id="KW-0805">Transcription regulation</keyword>
<dbReference type="Proteomes" id="UP001370490">
    <property type="component" value="Unassembled WGS sequence"/>
</dbReference>
<evidence type="ECO:0000256" key="2">
    <source>
        <dbReference type="ARBA" id="ARBA00023015"/>
    </source>
</evidence>
<evidence type="ECO:0000256" key="4">
    <source>
        <dbReference type="SAM" id="MobiDB-lite"/>
    </source>
</evidence>
<comment type="caution">
    <text evidence="6">The sequence shown here is derived from an EMBL/GenBank/DDBJ whole genome shotgun (WGS) entry which is preliminary data.</text>
</comment>
<name>A0AAN8VY98_9MAGN</name>
<evidence type="ECO:0000313" key="7">
    <source>
        <dbReference type="Proteomes" id="UP001370490"/>
    </source>
</evidence>
<keyword evidence="1" id="KW-0889">Transcription antitermination</keyword>
<dbReference type="InterPro" id="IPR043425">
    <property type="entry name" value="NusG-like"/>
</dbReference>
<dbReference type="GO" id="GO:0006354">
    <property type="term" value="P:DNA-templated transcription elongation"/>
    <property type="evidence" value="ECO:0007669"/>
    <property type="project" value="InterPro"/>
</dbReference>
<evidence type="ECO:0000313" key="6">
    <source>
        <dbReference type="EMBL" id="KAK6943058.1"/>
    </source>
</evidence>
<evidence type="ECO:0000259" key="5">
    <source>
        <dbReference type="SMART" id="SM00738"/>
    </source>
</evidence>
<feature type="compositionally biased region" description="Polar residues" evidence="4">
    <location>
        <begin position="262"/>
        <end position="280"/>
    </location>
</feature>
<dbReference type="EMBL" id="JBAMMX010000004">
    <property type="protein sequence ID" value="KAK6943058.1"/>
    <property type="molecule type" value="Genomic_DNA"/>
</dbReference>
<dbReference type="InterPro" id="IPR006645">
    <property type="entry name" value="NGN-like_dom"/>
</dbReference>
<dbReference type="Gene3D" id="2.30.30.30">
    <property type="match status" value="1"/>
</dbReference>
<sequence length="361" mass="40669">MSKYSISIHERFQATAKAAKIEGEKRIVSHGQISERKMGQGILLWSPSIALPITNMPKTHKPKTLISSTVKTDNNESLTARERRQLRNKIREEKAYNWREEVEERLIKKPKKKYTSWTEELNLDNLADSGPQWWVVRCSRVLGQDTAERLAKSLARNYPNIDFKVYVPTVQLKRKLKNGTLSVKSKPLFPGCIFLRCVLNKELHDFIRECDGVGGFVGSRVGNTKRQINRPKPVSADDMEAIFKKAKEEQEIADQAFENDEQGGNSQSDPQNILDSITEPTTKRRSRKSSGSSLDSQLTGRKNKLLIPDSSVRVVSGPFADFSGSLKKLDHKAGKATVGFTLFGKETLVDLNIGEIVLETK</sequence>
<evidence type="ECO:0000256" key="1">
    <source>
        <dbReference type="ARBA" id="ARBA00022814"/>
    </source>
</evidence>
<accession>A0AAN8VY98</accession>
<evidence type="ECO:0000256" key="3">
    <source>
        <dbReference type="ARBA" id="ARBA00023163"/>
    </source>
</evidence>
<dbReference type="PANTHER" id="PTHR30265:SF4">
    <property type="entry name" value="KOW MOTIF FAMILY PROTEIN, EXPRESSED"/>
    <property type="match status" value="1"/>
</dbReference>
<dbReference type="CDD" id="cd09890">
    <property type="entry name" value="NGN_plant"/>
    <property type="match status" value="1"/>
</dbReference>
<dbReference type="PANTHER" id="PTHR30265">
    <property type="entry name" value="RHO-INTERACTING TRANSCRIPTION TERMINATION FACTOR NUSG"/>
    <property type="match status" value="1"/>
</dbReference>
<keyword evidence="3" id="KW-0804">Transcription</keyword>
<dbReference type="CDD" id="cd06091">
    <property type="entry name" value="KOW_NusG"/>
    <property type="match status" value="1"/>
</dbReference>
<organism evidence="6 7">
    <name type="scientific">Dillenia turbinata</name>
    <dbReference type="NCBI Taxonomy" id="194707"/>
    <lineage>
        <taxon>Eukaryota</taxon>
        <taxon>Viridiplantae</taxon>
        <taxon>Streptophyta</taxon>
        <taxon>Embryophyta</taxon>
        <taxon>Tracheophyta</taxon>
        <taxon>Spermatophyta</taxon>
        <taxon>Magnoliopsida</taxon>
        <taxon>eudicotyledons</taxon>
        <taxon>Gunneridae</taxon>
        <taxon>Pentapetalae</taxon>
        <taxon>Dilleniales</taxon>
        <taxon>Dilleniaceae</taxon>
        <taxon>Dillenia</taxon>
    </lineage>
</organism>
<proteinExistence type="predicted"/>
<dbReference type="Pfam" id="PF02357">
    <property type="entry name" value="NusG"/>
    <property type="match status" value="1"/>
</dbReference>
<dbReference type="InterPro" id="IPR036735">
    <property type="entry name" value="NGN_dom_sf"/>
</dbReference>
<dbReference type="GO" id="GO:0031564">
    <property type="term" value="P:transcription antitermination"/>
    <property type="evidence" value="ECO:0007669"/>
    <property type="project" value="UniProtKB-KW"/>
</dbReference>
<feature type="region of interest" description="Disordered" evidence="4">
    <location>
        <begin position="257"/>
        <end position="300"/>
    </location>
</feature>
<dbReference type="InterPro" id="IPR008991">
    <property type="entry name" value="Translation_prot_SH3-like_sf"/>
</dbReference>
<reference evidence="6 7" key="1">
    <citation type="submission" date="2023-12" db="EMBL/GenBank/DDBJ databases">
        <title>A high-quality genome assembly for Dillenia turbinata (Dilleniales).</title>
        <authorList>
            <person name="Chanderbali A."/>
        </authorList>
    </citation>
    <scope>NUCLEOTIDE SEQUENCE [LARGE SCALE GENOMIC DNA]</scope>
    <source>
        <strain evidence="6">LSX21</strain>
        <tissue evidence="6">Leaf</tissue>
    </source>
</reference>
<dbReference type="Gene3D" id="3.30.70.940">
    <property type="entry name" value="NusG, N-terminal domain"/>
    <property type="match status" value="1"/>
</dbReference>
<dbReference type="AlphaFoldDB" id="A0AAN8VY98"/>
<gene>
    <name evidence="6" type="ORF">RJ641_028435</name>
</gene>
<dbReference type="InterPro" id="IPR014722">
    <property type="entry name" value="Rib_uL2_dom2"/>
</dbReference>
<dbReference type="SUPFAM" id="SSF82679">
    <property type="entry name" value="N-utilization substance G protein NusG, N-terminal domain"/>
    <property type="match status" value="1"/>
</dbReference>